<dbReference type="PROSITE" id="PS00761">
    <property type="entry name" value="SPASE_I_3"/>
    <property type="match status" value="1"/>
</dbReference>
<keyword evidence="8" id="KW-0472">Membrane</keyword>
<feature type="active site" evidence="7">
    <location>
        <position position="35"/>
    </location>
</feature>
<dbReference type="EMBL" id="CP011388">
    <property type="protein sequence ID" value="ANE48846.1"/>
    <property type="molecule type" value="Genomic_DNA"/>
</dbReference>
<evidence type="ECO:0000259" key="10">
    <source>
        <dbReference type="Pfam" id="PF10502"/>
    </source>
</evidence>
<name>A0A172TPE2_9BACL</name>
<evidence type="ECO:0000256" key="7">
    <source>
        <dbReference type="PIRSR" id="PIRSR600223-1"/>
    </source>
</evidence>
<dbReference type="GO" id="GO:0006465">
    <property type="term" value="P:signal peptide processing"/>
    <property type="evidence" value="ECO:0007669"/>
    <property type="project" value="InterPro"/>
</dbReference>
<dbReference type="Gene3D" id="2.10.109.10">
    <property type="entry name" value="Umud Fragment, subunit A"/>
    <property type="match status" value="1"/>
</dbReference>
<dbReference type="InterPro" id="IPR000223">
    <property type="entry name" value="Pept_S26A_signal_pept_1"/>
</dbReference>
<dbReference type="KEGG" id="pswu:SY83_10325"/>
<sequence length="178" mass="20349">MRKAKDWVLTALLAIIISMIIAVFLMQPYVVKGASMESTLFDGNRIFVSKLMHTLNDLPKHGDIIILDSNIHEQRNLKDSILELPHFALLHKGNADKYVKRVMGLPGDIIEIKSNYIYRNNELLQEDYIKEDMVGIADQVWTVPEHHVFVLGDNRNFSVDSRKLGYIPVSHIIGKVIK</sequence>
<feature type="active site" evidence="7">
    <location>
        <position position="100"/>
    </location>
</feature>
<keyword evidence="5 8" id="KW-0645">Protease</keyword>
<proteinExistence type="inferred from homology"/>
<dbReference type="PROSITE" id="PS00501">
    <property type="entry name" value="SPASE_I_1"/>
    <property type="match status" value="1"/>
</dbReference>
<dbReference type="Pfam" id="PF10502">
    <property type="entry name" value="Peptidase_S26"/>
    <property type="match status" value="1"/>
</dbReference>
<evidence type="ECO:0000313" key="12">
    <source>
        <dbReference type="Proteomes" id="UP000076927"/>
    </source>
</evidence>
<dbReference type="GO" id="GO:0004252">
    <property type="term" value="F:serine-type endopeptidase activity"/>
    <property type="evidence" value="ECO:0007669"/>
    <property type="project" value="InterPro"/>
</dbReference>
<dbReference type="SUPFAM" id="SSF51306">
    <property type="entry name" value="LexA/Signal peptidase"/>
    <property type="match status" value="1"/>
</dbReference>
<evidence type="ECO:0000256" key="9">
    <source>
        <dbReference type="RuleBase" id="RU362042"/>
    </source>
</evidence>
<comment type="catalytic activity">
    <reaction evidence="1 8">
        <text>Cleavage of hydrophobic, N-terminal signal or leader sequences from secreted and periplasmic proteins.</text>
        <dbReference type="EC" id="3.4.21.89"/>
    </reaction>
</comment>
<evidence type="ECO:0000313" key="11">
    <source>
        <dbReference type="EMBL" id="ANE48846.1"/>
    </source>
</evidence>
<dbReference type="AlphaFoldDB" id="A0A172TPE2"/>
<keyword evidence="8" id="KW-0812">Transmembrane</keyword>
<dbReference type="CDD" id="cd06530">
    <property type="entry name" value="S26_SPase_I"/>
    <property type="match status" value="1"/>
</dbReference>
<dbReference type="PANTHER" id="PTHR43390">
    <property type="entry name" value="SIGNAL PEPTIDASE I"/>
    <property type="match status" value="1"/>
</dbReference>
<dbReference type="InterPro" id="IPR019533">
    <property type="entry name" value="Peptidase_S26"/>
</dbReference>
<evidence type="ECO:0000256" key="1">
    <source>
        <dbReference type="ARBA" id="ARBA00000677"/>
    </source>
</evidence>
<evidence type="ECO:0000256" key="8">
    <source>
        <dbReference type="RuleBase" id="RU003993"/>
    </source>
</evidence>
<accession>A0A172TPE2</accession>
<dbReference type="Proteomes" id="UP000076927">
    <property type="component" value="Chromosome"/>
</dbReference>
<dbReference type="InterPro" id="IPR019758">
    <property type="entry name" value="Pept_S26A_signal_pept_1_CS"/>
</dbReference>
<dbReference type="PATRIC" id="fig|1178515.4.peg.2069"/>
<dbReference type="InterPro" id="IPR019757">
    <property type="entry name" value="Pept_S26A_signal_pept_1_Lys-AS"/>
</dbReference>
<organism evidence="11 12">
    <name type="scientific">Paenibacillus swuensis</name>
    <dbReference type="NCBI Taxonomy" id="1178515"/>
    <lineage>
        <taxon>Bacteria</taxon>
        <taxon>Bacillati</taxon>
        <taxon>Bacillota</taxon>
        <taxon>Bacilli</taxon>
        <taxon>Bacillales</taxon>
        <taxon>Paenibacillaceae</taxon>
        <taxon>Paenibacillus</taxon>
    </lineage>
</organism>
<evidence type="ECO:0000256" key="6">
    <source>
        <dbReference type="ARBA" id="ARBA00022801"/>
    </source>
</evidence>
<keyword evidence="12" id="KW-1185">Reference proteome</keyword>
<dbReference type="GO" id="GO:0005886">
    <property type="term" value="C:plasma membrane"/>
    <property type="evidence" value="ECO:0007669"/>
    <property type="project" value="UniProtKB-SubCell"/>
</dbReference>
<dbReference type="NCBIfam" id="TIGR02227">
    <property type="entry name" value="sigpep_I_bact"/>
    <property type="match status" value="1"/>
</dbReference>
<evidence type="ECO:0000256" key="5">
    <source>
        <dbReference type="ARBA" id="ARBA00022670"/>
    </source>
</evidence>
<dbReference type="InterPro" id="IPR036286">
    <property type="entry name" value="LexA/Signal_pep-like_sf"/>
</dbReference>
<gene>
    <name evidence="11" type="ORF">SY83_10325</name>
</gene>
<evidence type="ECO:0000256" key="3">
    <source>
        <dbReference type="ARBA" id="ARBA00009370"/>
    </source>
</evidence>
<evidence type="ECO:0000256" key="4">
    <source>
        <dbReference type="ARBA" id="ARBA00013208"/>
    </source>
</evidence>
<dbReference type="PROSITE" id="PS00760">
    <property type="entry name" value="SPASE_I_2"/>
    <property type="match status" value="1"/>
</dbReference>
<keyword evidence="6 8" id="KW-0378">Hydrolase</keyword>
<dbReference type="InterPro" id="IPR019756">
    <property type="entry name" value="Pept_S26A_signal_pept_1_Ser-AS"/>
</dbReference>
<dbReference type="STRING" id="1178515.SY83_10325"/>
<comment type="similarity">
    <text evidence="3 9">Belongs to the peptidase S26 family.</text>
</comment>
<feature type="transmembrane region" description="Helical" evidence="8">
    <location>
        <begin position="7"/>
        <end position="26"/>
    </location>
</feature>
<protein>
    <recommendedName>
        <fullName evidence="4 8">Signal peptidase I</fullName>
        <ecNumber evidence="4 8">3.4.21.89</ecNumber>
    </recommendedName>
</protein>
<keyword evidence="8" id="KW-1133">Transmembrane helix</keyword>
<dbReference type="PANTHER" id="PTHR43390:SF1">
    <property type="entry name" value="CHLOROPLAST PROCESSING PEPTIDASE"/>
    <property type="match status" value="1"/>
</dbReference>
<dbReference type="PRINTS" id="PR00727">
    <property type="entry name" value="LEADERPTASE"/>
</dbReference>
<reference evidence="11 12" key="1">
    <citation type="submission" date="2015-01" db="EMBL/GenBank/DDBJ databases">
        <title>Paenibacillus swuensis/DY6/whole genome sequencing.</title>
        <authorList>
            <person name="Kim M.K."/>
            <person name="Srinivasan S."/>
            <person name="Lee J.-J."/>
        </authorList>
    </citation>
    <scope>NUCLEOTIDE SEQUENCE [LARGE SCALE GENOMIC DNA]</scope>
    <source>
        <strain evidence="11 12">DY6</strain>
    </source>
</reference>
<evidence type="ECO:0000256" key="2">
    <source>
        <dbReference type="ARBA" id="ARBA00004401"/>
    </source>
</evidence>
<feature type="domain" description="Peptidase S26" evidence="10">
    <location>
        <begin position="5"/>
        <end position="176"/>
    </location>
</feature>
<dbReference type="GO" id="GO:0009003">
    <property type="term" value="F:signal peptidase activity"/>
    <property type="evidence" value="ECO:0007669"/>
    <property type="project" value="UniProtKB-EC"/>
</dbReference>
<comment type="subcellular location">
    <subcellularLocation>
        <location evidence="2">Cell membrane</location>
        <topology evidence="2">Single-pass type II membrane protein</topology>
    </subcellularLocation>
    <subcellularLocation>
        <location evidence="9">Membrane</location>
        <topology evidence="9">Single-pass type II membrane protein</topology>
    </subcellularLocation>
</comment>
<dbReference type="EC" id="3.4.21.89" evidence="4 8"/>